<organism evidence="2 3">
    <name type="scientific">Symbiodinium microadriaticum</name>
    <name type="common">Dinoflagellate</name>
    <name type="synonym">Zooxanthella microadriatica</name>
    <dbReference type="NCBI Taxonomy" id="2951"/>
    <lineage>
        <taxon>Eukaryota</taxon>
        <taxon>Sar</taxon>
        <taxon>Alveolata</taxon>
        <taxon>Dinophyceae</taxon>
        <taxon>Suessiales</taxon>
        <taxon>Symbiodiniaceae</taxon>
        <taxon>Symbiodinium</taxon>
    </lineage>
</organism>
<name>A0A1Q9E1H7_SYMMI</name>
<evidence type="ECO:0000256" key="1">
    <source>
        <dbReference type="SAM" id="MobiDB-lite"/>
    </source>
</evidence>
<dbReference type="Proteomes" id="UP000186817">
    <property type="component" value="Unassembled WGS sequence"/>
</dbReference>
<reference evidence="2 3" key="1">
    <citation type="submission" date="2016-02" db="EMBL/GenBank/DDBJ databases">
        <title>Genome analysis of coral dinoflagellate symbionts highlights evolutionary adaptations to a symbiotic lifestyle.</title>
        <authorList>
            <person name="Aranda M."/>
            <person name="Li Y."/>
            <person name="Liew Y.J."/>
            <person name="Baumgarten S."/>
            <person name="Simakov O."/>
            <person name="Wilson M."/>
            <person name="Piel J."/>
            <person name="Ashoor H."/>
            <person name="Bougouffa S."/>
            <person name="Bajic V.B."/>
            <person name="Ryu T."/>
            <person name="Ravasi T."/>
            <person name="Bayer T."/>
            <person name="Micklem G."/>
            <person name="Kim H."/>
            <person name="Bhak J."/>
            <person name="Lajeunesse T.C."/>
            <person name="Voolstra C.R."/>
        </authorList>
    </citation>
    <scope>NUCLEOTIDE SEQUENCE [LARGE SCALE GENOMIC DNA]</scope>
    <source>
        <strain evidence="2 3">CCMP2467</strain>
    </source>
</reference>
<feature type="compositionally biased region" description="Basic and acidic residues" evidence="1">
    <location>
        <begin position="219"/>
        <end position="228"/>
    </location>
</feature>
<comment type="caution">
    <text evidence="2">The sequence shown here is derived from an EMBL/GenBank/DDBJ whole genome shotgun (WGS) entry which is preliminary data.</text>
</comment>
<feature type="region of interest" description="Disordered" evidence="1">
    <location>
        <begin position="60"/>
        <end position="83"/>
    </location>
</feature>
<accession>A0A1Q9E1H7</accession>
<dbReference type="AlphaFoldDB" id="A0A1Q9E1H7"/>
<evidence type="ECO:0000313" key="2">
    <source>
        <dbReference type="EMBL" id="OLQ01263.1"/>
    </source>
</evidence>
<feature type="compositionally biased region" description="Acidic residues" evidence="1">
    <location>
        <begin position="69"/>
        <end position="83"/>
    </location>
</feature>
<proteinExistence type="predicted"/>
<dbReference type="EMBL" id="LSRX01000299">
    <property type="protein sequence ID" value="OLQ01263.1"/>
    <property type="molecule type" value="Genomic_DNA"/>
</dbReference>
<protein>
    <submittedName>
        <fullName evidence="2">Uncharacterized protein</fullName>
    </submittedName>
</protein>
<evidence type="ECO:0000313" key="3">
    <source>
        <dbReference type="Proteomes" id="UP000186817"/>
    </source>
</evidence>
<feature type="region of interest" description="Disordered" evidence="1">
    <location>
        <begin position="121"/>
        <end position="240"/>
    </location>
</feature>
<feature type="compositionally biased region" description="Low complexity" evidence="1">
    <location>
        <begin position="175"/>
        <end position="190"/>
    </location>
</feature>
<gene>
    <name evidence="2" type="ORF">AK812_SmicGene16016</name>
</gene>
<feature type="compositionally biased region" description="Basic and acidic residues" evidence="1">
    <location>
        <begin position="137"/>
        <end position="153"/>
    </location>
</feature>
<sequence length="280" mass="29527">MDCFGHRGGAARILRPSFADIRWHSGTLREEDEEDFDDLGYEDVDASLLKAQADRLSRPLIEEPGYSSDEAEGVDFPDEEGLVLQDPADDLLDGVAEDALSSGRRGLSEDELCAHSALVGPSARGLSASPGPALSPADKELSPAKVESPRESLDDPPIATSGSYKAPPLSGVSEASTALPDDAAAAGAPARRPFLKKGSRAKSTLPGNPGPLATRPPAPKREPRKSLKLEASSRSADTADALDKFDSTWGAAVDLPPEPGLYTVVLKGGGWGRLREYFVL</sequence>
<keyword evidence="3" id="KW-1185">Reference proteome</keyword>